<dbReference type="GO" id="GO:0051259">
    <property type="term" value="P:protein complex oligomerization"/>
    <property type="evidence" value="ECO:0007669"/>
    <property type="project" value="InterPro"/>
</dbReference>
<evidence type="ECO:0000259" key="2">
    <source>
        <dbReference type="Pfam" id="PF07743"/>
    </source>
</evidence>
<dbReference type="GO" id="GO:0001671">
    <property type="term" value="F:ATPase activator activity"/>
    <property type="evidence" value="ECO:0007669"/>
    <property type="project" value="InterPro"/>
</dbReference>
<dbReference type="Gene3D" id="1.10.287.110">
    <property type="entry name" value="DnaJ domain"/>
    <property type="match status" value="1"/>
</dbReference>
<gene>
    <name evidence="3" type="ORF">cyc_04477</name>
</gene>
<dbReference type="InterPro" id="IPR004640">
    <property type="entry name" value="HscB"/>
</dbReference>
<dbReference type="InParanoid" id="A0A1D3D0A9"/>
<evidence type="ECO:0000313" key="3">
    <source>
        <dbReference type="EMBL" id="OEH76881.1"/>
    </source>
</evidence>
<dbReference type="EMBL" id="JROU02001292">
    <property type="protein sequence ID" value="OEH76881.1"/>
    <property type="molecule type" value="Genomic_DNA"/>
</dbReference>
<feature type="region of interest" description="Disordered" evidence="1">
    <location>
        <begin position="105"/>
        <end position="125"/>
    </location>
</feature>
<dbReference type="VEuPathDB" id="ToxoDB:cyc_04477"/>
<organism evidence="3 4">
    <name type="scientific">Cyclospora cayetanensis</name>
    <dbReference type="NCBI Taxonomy" id="88456"/>
    <lineage>
        <taxon>Eukaryota</taxon>
        <taxon>Sar</taxon>
        <taxon>Alveolata</taxon>
        <taxon>Apicomplexa</taxon>
        <taxon>Conoidasida</taxon>
        <taxon>Coccidia</taxon>
        <taxon>Eucoccidiorida</taxon>
        <taxon>Eimeriorina</taxon>
        <taxon>Eimeriidae</taxon>
        <taxon>Cyclospora</taxon>
    </lineage>
</organism>
<name>A0A1D3D0A9_9EIME</name>
<evidence type="ECO:0000256" key="1">
    <source>
        <dbReference type="SAM" id="MobiDB-lite"/>
    </source>
</evidence>
<dbReference type="GO" id="GO:0044571">
    <property type="term" value="P:[2Fe-2S] cluster assembly"/>
    <property type="evidence" value="ECO:0007669"/>
    <property type="project" value="InterPro"/>
</dbReference>
<dbReference type="PANTHER" id="PTHR14021:SF15">
    <property type="entry name" value="IRON-SULFUR CLUSTER CO-CHAPERONE PROTEIN HSCB"/>
    <property type="match status" value="1"/>
</dbReference>
<accession>A0A1D3D0A9</accession>
<dbReference type="Proteomes" id="UP000095192">
    <property type="component" value="Unassembled WGS sequence"/>
</dbReference>
<dbReference type="InterPro" id="IPR009073">
    <property type="entry name" value="HscB_oligo_C"/>
</dbReference>
<dbReference type="GO" id="GO:0051087">
    <property type="term" value="F:protein-folding chaperone binding"/>
    <property type="evidence" value="ECO:0007669"/>
    <property type="project" value="InterPro"/>
</dbReference>
<sequence length="361" mass="40729">MQAGALRLPCWGYRQTPTVQRFQFAYQPHNQQQTTHTYPLPLRQTEQLLPEQVEKRQSQFTGAASWMRLHGCCRLASSNSSNRKCSPGCFYPCTSVRCFTSTPRRNTPVKEDLQGQDTTLSSSSSSKAQGRMCMQCQEAFEGICIICKICRRHPVTADFRLQRCGAVLPPTYPSDGPVSAFAIFDLTVSRPASFDVNLPVVTARYKQLQQKLHPDKLIDKSPDDRIDDPEILVEVMQIHEQLDACKSREDIDKLTRQAECSHALPFVASSWRDSTVKEIVDELEAQLSSAIMLEPPHLSVMSNTCVKPQFFCATLRAAAARLVLSLQDLSEAKTLIRRLRLYFRVLQRTTDVDMPPPSSSE</sequence>
<dbReference type="AlphaFoldDB" id="A0A1D3D0A9"/>
<dbReference type="Pfam" id="PF07743">
    <property type="entry name" value="HSCB_C"/>
    <property type="match status" value="1"/>
</dbReference>
<reference evidence="3 4" key="1">
    <citation type="journal article" date="2016" name="BMC Genomics">
        <title>Comparative genomics reveals Cyclospora cayetanensis possesses coccidia-like metabolism and invasion components but unique surface antigens.</title>
        <authorList>
            <person name="Liu S."/>
            <person name="Wang L."/>
            <person name="Zheng H."/>
            <person name="Xu Z."/>
            <person name="Roellig D.M."/>
            <person name="Li N."/>
            <person name="Frace M.A."/>
            <person name="Tang K."/>
            <person name="Arrowood M.J."/>
            <person name="Moss D.M."/>
            <person name="Zhang L."/>
            <person name="Feng Y."/>
            <person name="Xiao L."/>
        </authorList>
    </citation>
    <scope>NUCLEOTIDE SEQUENCE [LARGE SCALE GENOMIC DNA]</scope>
    <source>
        <strain evidence="3 4">CHN_HEN01</strain>
    </source>
</reference>
<keyword evidence="4" id="KW-1185">Reference proteome</keyword>
<proteinExistence type="predicted"/>
<comment type="caution">
    <text evidence="3">The sequence shown here is derived from an EMBL/GenBank/DDBJ whole genome shotgun (WGS) entry which is preliminary data.</text>
</comment>
<feature type="domain" description="Co-chaperone HscB C-terminal oligomerisation" evidence="2">
    <location>
        <begin position="228"/>
        <end position="258"/>
    </location>
</feature>
<protein>
    <submittedName>
        <fullName evidence="3">DnaJ domain-containing protein</fullName>
    </submittedName>
</protein>
<dbReference type="PANTHER" id="PTHR14021">
    <property type="entry name" value="IRON-SULFUR CLUSTER CO-CHAPERONE PROTEIN HSCB"/>
    <property type="match status" value="1"/>
</dbReference>
<dbReference type="InterPro" id="IPR036869">
    <property type="entry name" value="J_dom_sf"/>
</dbReference>
<evidence type="ECO:0000313" key="4">
    <source>
        <dbReference type="Proteomes" id="UP000095192"/>
    </source>
</evidence>